<dbReference type="RefSeq" id="WP_344827231.1">
    <property type="nucleotide sequence ID" value="NZ_BAABEZ010000022.1"/>
</dbReference>
<name>A0ABP8MYL2_9BACT</name>
<reference evidence="2" key="1">
    <citation type="journal article" date="2019" name="Int. J. Syst. Evol. Microbiol.">
        <title>The Global Catalogue of Microorganisms (GCM) 10K type strain sequencing project: providing services to taxonomists for standard genome sequencing and annotation.</title>
        <authorList>
            <consortium name="The Broad Institute Genomics Platform"/>
            <consortium name="The Broad Institute Genome Sequencing Center for Infectious Disease"/>
            <person name="Wu L."/>
            <person name="Ma J."/>
        </authorList>
    </citation>
    <scope>NUCLEOTIDE SEQUENCE [LARGE SCALE GENOMIC DNA]</scope>
    <source>
        <strain evidence="2">JCM 31921</strain>
    </source>
</reference>
<comment type="caution">
    <text evidence="1">The sequence shown here is derived from an EMBL/GenBank/DDBJ whole genome shotgun (WGS) entry which is preliminary data.</text>
</comment>
<proteinExistence type="predicted"/>
<protein>
    <recommendedName>
        <fullName evidence="3">DUF4248 domain-containing protein</fullName>
    </recommendedName>
</protein>
<evidence type="ECO:0000313" key="2">
    <source>
        <dbReference type="Proteomes" id="UP001501410"/>
    </source>
</evidence>
<organism evidence="1 2">
    <name type="scientific">Rurimicrobium arvi</name>
    <dbReference type="NCBI Taxonomy" id="2049916"/>
    <lineage>
        <taxon>Bacteria</taxon>
        <taxon>Pseudomonadati</taxon>
        <taxon>Bacteroidota</taxon>
        <taxon>Chitinophagia</taxon>
        <taxon>Chitinophagales</taxon>
        <taxon>Chitinophagaceae</taxon>
        <taxon>Rurimicrobium</taxon>
    </lineage>
</organism>
<dbReference type="InterPro" id="IPR025342">
    <property type="entry name" value="DUF4248"/>
</dbReference>
<dbReference type="Proteomes" id="UP001501410">
    <property type="component" value="Unassembled WGS sequence"/>
</dbReference>
<dbReference type="Pfam" id="PF14053">
    <property type="entry name" value="DUF4248"/>
    <property type="match status" value="1"/>
</dbReference>
<sequence>MFEIKAYTRKELAQLYFPEFNSRSAYMLFRKWLLEHKDKHPEFLEQLRFRHVFRKSDVEKIVEILGEP</sequence>
<gene>
    <name evidence="1" type="ORF">GCM10023092_23360</name>
</gene>
<evidence type="ECO:0008006" key="3">
    <source>
        <dbReference type="Google" id="ProtNLM"/>
    </source>
</evidence>
<dbReference type="EMBL" id="BAABEZ010000022">
    <property type="protein sequence ID" value="GAA4457078.1"/>
    <property type="molecule type" value="Genomic_DNA"/>
</dbReference>
<accession>A0ABP8MYL2</accession>
<evidence type="ECO:0000313" key="1">
    <source>
        <dbReference type="EMBL" id="GAA4457078.1"/>
    </source>
</evidence>
<keyword evidence="2" id="KW-1185">Reference proteome</keyword>